<evidence type="ECO:0000256" key="3">
    <source>
        <dbReference type="ARBA" id="ARBA00023125"/>
    </source>
</evidence>
<feature type="domain" description="WRKY" evidence="8">
    <location>
        <begin position="124"/>
        <end position="185"/>
    </location>
</feature>
<comment type="subcellular location">
    <subcellularLocation>
        <location evidence="1">Nucleus</location>
    </subcellularLocation>
</comment>
<evidence type="ECO:0000256" key="4">
    <source>
        <dbReference type="ARBA" id="ARBA00023163"/>
    </source>
</evidence>
<dbReference type="GO" id="GO:0042542">
    <property type="term" value="P:response to hydrogen peroxide"/>
    <property type="evidence" value="ECO:0007669"/>
    <property type="project" value="UniProtKB-ARBA"/>
</dbReference>
<dbReference type="GO" id="GO:0000976">
    <property type="term" value="F:transcription cis-regulatory region binding"/>
    <property type="evidence" value="ECO:0007669"/>
    <property type="project" value="TreeGrafter"/>
</dbReference>
<dbReference type="GO" id="GO:0010193">
    <property type="term" value="P:response to ozone"/>
    <property type="evidence" value="ECO:0007669"/>
    <property type="project" value="UniProtKB-ARBA"/>
</dbReference>
<evidence type="ECO:0000256" key="1">
    <source>
        <dbReference type="ARBA" id="ARBA00004123"/>
    </source>
</evidence>
<keyword evidence="3" id="KW-0238">DNA-binding</keyword>
<dbReference type="InterPro" id="IPR003657">
    <property type="entry name" value="WRKY_dom"/>
</dbReference>
<reference evidence="9" key="1">
    <citation type="submission" date="2011-05" db="EMBL/GenBank/DDBJ databases">
        <title>WRKY genes in Panax quinquefolius.</title>
        <authorList>
            <person name="Chen S.L."/>
            <person name="Sun Y.Z."/>
        </authorList>
    </citation>
    <scope>NUCLEOTIDE SEQUENCE</scope>
</reference>
<evidence type="ECO:0000259" key="8">
    <source>
        <dbReference type="PROSITE" id="PS50811"/>
    </source>
</evidence>
<proteinExistence type="evidence at transcript level"/>
<protein>
    <submittedName>
        <fullName evidence="9">WRKY9</fullName>
    </submittedName>
</protein>
<evidence type="ECO:0000256" key="7">
    <source>
        <dbReference type="SAM" id="MobiDB-lite"/>
    </source>
</evidence>
<evidence type="ECO:0000256" key="2">
    <source>
        <dbReference type="ARBA" id="ARBA00023015"/>
    </source>
</evidence>
<dbReference type="GO" id="GO:0010150">
    <property type="term" value="P:leaf senescence"/>
    <property type="evidence" value="ECO:0007669"/>
    <property type="project" value="UniProtKB-ARBA"/>
</dbReference>
<keyword evidence="4" id="KW-0804">Transcription</keyword>
<feature type="compositionally biased region" description="Basic and acidic residues" evidence="7">
    <location>
        <begin position="206"/>
        <end position="217"/>
    </location>
</feature>
<dbReference type="PROSITE" id="PS50811">
    <property type="entry name" value="WRKY"/>
    <property type="match status" value="1"/>
</dbReference>
<accession>K4EN49</accession>
<dbReference type="PANTHER" id="PTHR32096:SF133">
    <property type="entry name" value="WRKY TRANSCRIPTION FACTOR 41-RELATED"/>
    <property type="match status" value="1"/>
</dbReference>
<keyword evidence="2" id="KW-0805">Transcription regulation</keyword>
<evidence type="ECO:0000313" key="9">
    <source>
        <dbReference type="EMBL" id="AEQ29022.1"/>
    </source>
</evidence>
<dbReference type="FunFam" id="2.20.25.80:FF:000009">
    <property type="entry name" value="WRKY transcription factor 53"/>
    <property type="match status" value="1"/>
</dbReference>
<dbReference type="PANTHER" id="PTHR32096">
    <property type="entry name" value="WRKY TRANSCRIPTION FACTOR 30-RELATED-RELATED"/>
    <property type="match status" value="1"/>
</dbReference>
<dbReference type="InterPro" id="IPR036576">
    <property type="entry name" value="WRKY_dom_sf"/>
</dbReference>
<comment type="similarity">
    <text evidence="6">Belongs to the WRKY group III family.</text>
</comment>
<dbReference type="GO" id="GO:0009751">
    <property type="term" value="P:response to salicylic acid"/>
    <property type="evidence" value="ECO:0007669"/>
    <property type="project" value="UniProtKB-ARBA"/>
</dbReference>
<sequence length="346" mass="39322">MEILGMDCEQKSLINIELTQGKELANQLKNQLDQKSGEEICEGLVEKILSSYEKALSMLKSSANLLTTTLELESPHSFTSDSPTSEISDQPHKNIVFKKRKALPRWSEQVQVSSEKGLEGPTRDGYSWRKYGQKDILRARFPRAYYRCTHRHAQRCLATKQVQKSDEDPSILRITYRGRHTCNQTSHLTTASVSLSLSPGKKQKKERYEQHPKQEDGIQKQTEEMVVNFGTGSKVERFPSFSFPSTLFESSQNVENNLFPTNNFISQETSESNYFPLSQCCCSSSHMNTTFGSESDLTEIWSAPNSVTNSPIGDWDLDLDFSLDQVDFDPNFPLDILDHFFTSLNS</sequence>
<evidence type="ECO:0000256" key="6">
    <source>
        <dbReference type="ARBA" id="ARBA00060850"/>
    </source>
</evidence>
<dbReference type="EMBL" id="JF927165">
    <property type="protein sequence ID" value="AEQ29022.1"/>
    <property type="molecule type" value="mRNA"/>
</dbReference>
<dbReference type="GO" id="GO:0005634">
    <property type="term" value="C:nucleus"/>
    <property type="evidence" value="ECO:0007669"/>
    <property type="project" value="UniProtKB-SubCell"/>
</dbReference>
<dbReference type="Gene3D" id="2.20.25.80">
    <property type="entry name" value="WRKY domain"/>
    <property type="match status" value="1"/>
</dbReference>
<evidence type="ECO:0000256" key="5">
    <source>
        <dbReference type="ARBA" id="ARBA00023242"/>
    </source>
</evidence>
<dbReference type="SUPFAM" id="SSF118290">
    <property type="entry name" value="WRKY DNA-binding domain"/>
    <property type="match status" value="1"/>
</dbReference>
<organism evidence="9">
    <name type="scientific">Panax quinquefolius</name>
    <name type="common">American ginseng</name>
    <name type="synonym">Aralia quinquefolia</name>
    <dbReference type="NCBI Taxonomy" id="44588"/>
    <lineage>
        <taxon>Eukaryota</taxon>
        <taxon>Viridiplantae</taxon>
        <taxon>Streptophyta</taxon>
        <taxon>Embryophyta</taxon>
        <taxon>Tracheophyta</taxon>
        <taxon>Spermatophyta</taxon>
        <taxon>Magnoliopsida</taxon>
        <taxon>eudicotyledons</taxon>
        <taxon>Gunneridae</taxon>
        <taxon>Pentapetalae</taxon>
        <taxon>asterids</taxon>
        <taxon>campanulids</taxon>
        <taxon>Apiales</taxon>
        <taxon>Araliaceae</taxon>
        <taxon>Panax</taxon>
    </lineage>
</organism>
<name>K4EN49_PANQU</name>
<dbReference type="GO" id="GO:0003700">
    <property type="term" value="F:DNA-binding transcription factor activity"/>
    <property type="evidence" value="ECO:0007669"/>
    <property type="project" value="InterPro"/>
</dbReference>
<feature type="region of interest" description="Disordered" evidence="7">
    <location>
        <begin position="190"/>
        <end position="217"/>
    </location>
</feature>
<dbReference type="Pfam" id="PF03106">
    <property type="entry name" value="WRKY"/>
    <property type="match status" value="1"/>
</dbReference>
<dbReference type="SMART" id="SM00774">
    <property type="entry name" value="WRKY"/>
    <property type="match status" value="1"/>
</dbReference>
<keyword evidence="5" id="KW-0539">Nucleus</keyword>
<dbReference type="InterPro" id="IPR044810">
    <property type="entry name" value="WRKY_plant"/>
</dbReference>
<dbReference type="AlphaFoldDB" id="K4EN49"/>